<comment type="caution">
    <text evidence="1">The sequence shown here is derived from an EMBL/GenBank/DDBJ whole genome shotgun (WGS) entry which is preliminary data.</text>
</comment>
<gene>
    <name evidence="1" type="ORF">GCM10017581_008100</name>
</gene>
<organism evidence="1 2">
    <name type="scientific">Dactylosporangium matsuzakiense</name>
    <dbReference type="NCBI Taxonomy" id="53360"/>
    <lineage>
        <taxon>Bacteria</taxon>
        <taxon>Bacillati</taxon>
        <taxon>Actinomycetota</taxon>
        <taxon>Actinomycetes</taxon>
        <taxon>Micromonosporales</taxon>
        <taxon>Micromonosporaceae</taxon>
        <taxon>Dactylosporangium</taxon>
    </lineage>
</organism>
<reference evidence="1" key="2">
    <citation type="submission" date="2023-01" db="EMBL/GenBank/DDBJ databases">
        <authorList>
            <person name="Sun Q."/>
            <person name="Evtushenko L."/>
        </authorList>
    </citation>
    <scope>NUCLEOTIDE SEQUENCE</scope>
    <source>
        <strain evidence="1">VKM Ac-1321</strain>
    </source>
</reference>
<evidence type="ECO:0000313" key="1">
    <source>
        <dbReference type="EMBL" id="GLK99069.1"/>
    </source>
</evidence>
<reference evidence="1" key="1">
    <citation type="journal article" date="2014" name="Int. J. Syst. Evol. Microbiol.">
        <title>Complete genome sequence of Corynebacterium casei LMG S-19264T (=DSM 44701T), isolated from a smear-ripened cheese.</title>
        <authorList>
            <consortium name="US DOE Joint Genome Institute (JGI-PGF)"/>
            <person name="Walter F."/>
            <person name="Albersmeier A."/>
            <person name="Kalinowski J."/>
            <person name="Ruckert C."/>
        </authorList>
    </citation>
    <scope>NUCLEOTIDE SEQUENCE</scope>
    <source>
        <strain evidence="1">VKM Ac-1321</strain>
    </source>
</reference>
<keyword evidence="2" id="KW-1185">Reference proteome</keyword>
<evidence type="ECO:0000313" key="2">
    <source>
        <dbReference type="Proteomes" id="UP001143480"/>
    </source>
</evidence>
<dbReference type="EMBL" id="BSFP01000002">
    <property type="protein sequence ID" value="GLK99069.1"/>
    <property type="molecule type" value="Genomic_DNA"/>
</dbReference>
<proteinExistence type="predicted"/>
<sequence>MFTATLGRFLALAGHAVGVPGLVRSRCGRAGAEAGTLAVGTPLTGARTSGEPTTAVTHTRDVIDCSLAGPILLCPCDIFAPGRCL</sequence>
<accession>A0A9W6KEB0</accession>
<dbReference type="AlphaFoldDB" id="A0A9W6KEB0"/>
<name>A0A9W6KEB0_9ACTN</name>
<dbReference type="Proteomes" id="UP001143480">
    <property type="component" value="Unassembled WGS sequence"/>
</dbReference>
<protein>
    <submittedName>
        <fullName evidence="1">Uncharacterized protein</fullName>
    </submittedName>
</protein>